<accession>A0A1G7D2A4</accession>
<keyword evidence="2" id="KW-1185">Reference proteome</keyword>
<dbReference type="EMBL" id="FNAP01000007">
    <property type="protein sequence ID" value="SDE45659.1"/>
    <property type="molecule type" value="Genomic_DNA"/>
</dbReference>
<dbReference type="Proteomes" id="UP000199412">
    <property type="component" value="Unassembled WGS sequence"/>
</dbReference>
<name>A0A1G7D2A4_9PROT</name>
<gene>
    <name evidence="1" type="ORF">SAMN05421720_1072</name>
</gene>
<proteinExistence type="predicted"/>
<sequence>MSAADWHDFTLAAPDEATAKACARAIRAASGGVLAIIDDAGAWVPSGPRHAWDPVGVVVDEPAAYAPAPDDPGHLIETRAATYLPGWRGMLRVRTARAAEVHAMLESVGAQYGVTWPAEVRREWTS</sequence>
<dbReference type="RefSeq" id="WP_092785913.1">
    <property type="nucleotide sequence ID" value="NZ_FNAP01000007.1"/>
</dbReference>
<organism evidence="1 2">
    <name type="scientific">Rhodospira trueperi</name>
    <dbReference type="NCBI Taxonomy" id="69960"/>
    <lineage>
        <taxon>Bacteria</taxon>
        <taxon>Pseudomonadati</taxon>
        <taxon>Pseudomonadota</taxon>
        <taxon>Alphaproteobacteria</taxon>
        <taxon>Rhodospirillales</taxon>
        <taxon>Rhodospirillaceae</taxon>
        <taxon>Rhodospira</taxon>
    </lineage>
</organism>
<reference evidence="1 2" key="1">
    <citation type="submission" date="2016-10" db="EMBL/GenBank/DDBJ databases">
        <authorList>
            <person name="de Groot N.N."/>
        </authorList>
    </citation>
    <scope>NUCLEOTIDE SEQUENCE [LARGE SCALE GENOMIC DNA]</scope>
    <source>
        <strain evidence="1 2">ATCC 700224</strain>
    </source>
</reference>
<evidence type="ECO:0000313" key="2">
    <source>
        <dbReference type="Proteomes" id="UP000199412"/>
    </source>
</evidence>
<dbReference type="AlphaFoldDB" id="A0A1G7D2A4"/>
<dbReference type="STRING" id="69960.SAMN05421720_1072"/>
<evidence type="ECO:0000313" key="1">
    <source>
        <dbReference type="EMBL" id="SDE45659.1"/>
    </source>
</evidence>
<protein>
    <submittedName>
        <fullName evidence="1">Uncharacterized protein</fullName>
    </submittedName>
</protein>